<gene>
    <name evidence="2" type="ORF">H7C18_13390</name>
</gene>
<feature type="coiled-coil region" evidence="1">
    <location>
        <begin position="26"/>
        <end position="107"/>
    </location>
</feature>
<protein>
    <submittedName>
        <fullName evidence="2">Uncharacterized protein</fullName>
    </submittedName>
</protein>
<keyword evidence="1" id="KW-0175">Coiled coil</keyword>
<comment type="caution">
    <text evidence="2">The sequence shown here is derived from an EMBL/GenBank/DDBJ whole genome shotgun (WGS) entry which is preliminary data.</text>
</comment>
<evidence type="ECO:0000313" key="2">
    <source>
        <dbReference type="EMBL" id="MBB6731909.1"/>
    </source>
</evidence>
<dbReference type="AlphaFoldDB" id="A0A7X0SN26"/>
<name>A0A7X0SN26_9BACL</name>
<reference evidence="2 3" key="1">
    <citation type="submission" date="2020-08" db="EMBL/GenBank/DDBJ databases">
        <title>Cohnella phylogeny.</title>
        <authorList>
            <person name="Dunlap C."/>
        </authorList>
    </citation>
    <scope>NUCLEOTIDE SEQUENCE [LARGE SCALE GENOMIC DNA]</scope>
    <source>
        <strain evidence="2 3">CBP 2801</strain>
    </source>
</reference>
<sequence>MPDNRIEALWEKSKPGRVIPYNAGTLHELMGDIRYLLQQNEQLEQRNEEKYQILLRIEKEVNEFVRLTGVELGDTVEEQAAAFNRVLQQSREENERIREERDSFQRVGIRTMEERDDYRKALTQYAQGLVDPHLARRILSRYEKGESQIEQGD</sequence>
<proteinExistence type="predicted"/>
<evidence type="ECO:0000313" key="3">
    <source>
        <dbReference type="Proteomes" id="UP000564644"/>
    </source>
</evidence>
<organism evidence="2 3">
    <name type="scientific">Cohnella zeiphila</name>
    <dbReference type="NCBI Taxonomy" id="2761120"/>
    <lineage>
        <taxon>Bacteria</taxon>
        <taxon>Bacillati</taxon>
        <taxon>Bacillota</taxon>
        <taxon>Bacilli</taxon>
        <taxon>Bacillales</taxon>
        <taxon>Paenibacillaceae</taxon>
        <taxon>Cohnella</taxon>
    </lineage>
</organism>
<keyword evidence="3" id="KW-1185">Reference proteome</keyword>
<dbReference type="Proteomes" id="UP000564644">
    <property type="component" value="Unassembled WGS sequence"/>
</dbReference>
<accession>A0A7X0SN26</accession>
<dbReference type="RefSeq" id="WP_185129581.1">
    <property type="nucleotide sequence ID" value="NZ_JACJVO010000016.1"/>
</dbReference>
<evidence type="ECO:0000256" key="1">
    <source>
        <dbReference type="SAM" id="Coils"/>
    </source>
</evidence>
<dbReference type="EMBL" id="JACJVO010000016">
    <property type="protein sequence ID" value="MBB6731909.1"/>
    <property type="molecule type" value="Genomic_DNA"/>
</dbReference>